<dbReference type="InterPro" id="IPR043428">
    <property type="entry name" value="LivM-like"/>
</dbReference>
<reference evidence="7 8" key="1">
    <citation type="submission" date="2020-08" db="EMBL/GenBank/DDBJ databases">
        <title>Complete Genome Sequence of Effusibacillus dendaii Strain skT53, Isolated from Farmland soil.</title>
        <authorList>
            <person name="Konishi T."/>
            <person name="Kawasaki H."/>
        </authorList>
    </citation>
    <scope>NUCLEOTIDE SEQUENCE [LARGE SCALE GENOMIC DNA]</scope>
    <source>
        <strain evidence="8">skT53</strain>
    </source>
</reference>
<dbReference type="Pfam" id="PF02653">
    <property type="entry name" value="BPD_transp_2"/>
    <property type="match status" value="1"/>
</dbReference>
<organism evidence="7 8">
    <name type="scientific">Effusibacillus dendaii</name>
    <dbReference type="NCBI Taxonomy" id="2743772"/>
    <lineage>
        <taxon>Bacteria</taxon>
        <taxon>Bacillati</taxon>
        <taxon>Bacillota</taxon>
        <taxon>Bacilli</taxon>
        <taxon>Bacillales</taxon>
        <taxon>Alicyclobacillaceae</taxon>
        <taxon>Effusibacillus</taxon>
    </lineage>
</organism>
<keyword evidence="3 6" id="KW-0812">Transmembrane</keyword>
<evidence type="ECO:0000256" key="1">
    <source>
        <dbReference type="ARBA" id="ARBA00004651"/>
    </source>
</evidence>
<sequence length="321" mass="34511">MKKLILPVVLLVILALLPVFQVNEYILHLGIMTFLYIVLSSSWNILGGLAGQVSFGFSVFWGMGAYTLALALKAGYSLFISILLAIILAAVFSVIIGFPTLRLRGPYFAIATIGVGEAVRVFMLVFAPGGASGVTVFDPTAFGKESHYYSAFVLLVIILAVVRWIMNSKFGLGLKAIKENEDAAIALGVNTIWLKVSAHLIAAVFIAIAGALYARYQMFIEPNGVFSFQQGISILMMPVIGGLGTFWGPIIGAIVFIVIQDQLMASYPELNMLMYGVLLVLIILFEGGGVVGFGKRIVRLLRKKPNSSAASNSVAANPSNH</sequence>
<dbReference type="GO" id="GO:0005886">
    <property type="term" value="C:plasma membrane"/>
    <property type="evidence" value="ECO:0007669"/>
    <property type="project" value="UniProtKB-SubCell"/>
</dbReference>
<keyword evidence="2" id="KW-1003">Cell membrane</keyword>
<evidence type="ECO:0000256" key="6">
    <source>
        <dbReference type="SAM" id="Phobius"/>
    </source>
</evidence>
<dbReference type="PANTHER" id="PTHR30482">
    <property type="entry name" value="HIGH-AFFINITY BRANCHED-CHAIN AMINO ACID TRANSPORT SYSTEM PERMEASE"/>
    <property type="match status" value="1"/>
</dbReference>
<dbReference type="InterPro" id="IPR001851">
    <property type="entry name" value="ABC_transp_permease"/>
</dbReference>
<name>A0A7I8D9I3_9BACL</name>
<proteinExistence type="predicted"/>
<protein>
    <submittedName>
        <fullName evidence="7">Branched-chain amino acid ABC transporter permease</fullName>
    </submittedName>
</protein>
<feature type="transmembrane region" description="Helical" evidence="6">
    <location>
        <begin position="148"/>
        <end position="166"/>
    </location>
</feature>
<evidence type="ECO:0000256" key="5">
    <source>
        <dbReference type="ARBA" id="ARBA00023136"/>
    </source>
</evidence>
<feature type="transmembrane region" description="Helical" evidence="6">
    <location>
        <begin position="45"/>
        <end position="66"/>
    </location>
</feature>
<keyword evidence="8" id="KW-1185">Reference proteome</keyword>
<feature type="transmembrane region" description="Helical" evidence="6">
    <location>
        <begin position="78"/>
        <end position="101"/>
    </location>
</feature>
<keyword evidence="4 6" id="KW-1133">Transmembrane helix</keyword>
<dbReference type="EMBL" id="AP023366">
    <property type="protein sequence ID" value="BCJ86022.1"/>
    <property type="molecule type" value="Genomic_DNA"/>
</dbReference>
<dbReference type="CDD" id="cd06581">
    <property type="entry name" value="TM_PBP1_LivM_like"/>
    <property type="match status" value="1"/>
</dbReference>
<evidence type="ECO:0000256" key="4">
    <source>
        <dbReference type="ARBA" id="ARBA00022989"/>
    </source>
</evidence>
<feature type="transmembrane region" description="Helical" evidence="6">
    <location>
        <begin position="192"/>
        <end position="214"/>
    </location>
</feature>
<dbReference type="KEGG" id="eff:skT53_10070"/>
<dbReference type="PANTHER" id="PTHR30482:SF10">
    <property type="entry name" value="HIGH-AFFINITY BRANCHED-CHAIN AMINO ACID TRANSPORT PROTEIN BRAE"/>
    <property type="match status" value="1"/>
</dbReference>
<comment type="subcellular location">
    <subcellularLocation>
        <location evidence="1">Cell membrane</location>
        <topology evidence="1">Multi-pass membrane protein</topology>
    </subcellularLocation>
</comment>
<gene>
    <name evidence="7" type="ORF">skT53_10070</name>
</gene>
<dbReference type="RefSeq" id="WP_200760069.1">
    <property type="nucleotide sequence ID" value="NZ_AP023366.1"/>
</dbReference>
<evidence type="ECO:0000313" key="7">
    <source>
        <dbReference type="EMBL" id="BCJ86022.1"/>
    </source>
</evidence>
<evidence type="ECO:0000313" key="8">
    <source>
        <dbReference type="Proteomes" id="UP000593802"/>
    </source>
</evidence>
<feature type="transmembrane region" description="Helical" evidence="6">
    <location>
        <begin position="272"/>
        <end position="294"/>
    </location>
</feature>
<dbReference type="AlphaFoldDB" id="A0A7I8D9I3"/>
<evidence type="ECO:0000256" key="3">
    <source>
        <dbReference type="ARBA" id="ARBA00022692"/>
    </source>
</evidence>
<keyword evidence="5 6" id="KW-0472">Membrane</keyword>
<dbReference type="GO" id="GO:0015658">
    <property type="term" value="F:branched-chain amino acid transmembrane transporter activity"/>
    <property type="evidence" value="ECO:0007669"/>
    <property type="project" value="InterPro"/>
</dbReference>
<feature type="transmembrane region" description="Helical" evidence="6">
    <location>
        <begin position="235"/>
        <end position="260"/>
    </location>
</feature>
<evidence type="ECO:0000256" key="2">
    <source>
        <dbReference type="ARBA" id="ARBA00022475"/>
    </source>
</evidence>
<accession>A0A7I8D9I3</accession>
<dbReference type="Proteomes" id="UP000593802">
    <property type="component" value="Chromosome"/>
</dbReference>